<feature type="transmembrane region" description="Helical" evidence="1">
    <location>
        <begin position="91"/>
        <end position="111"/>
    </location>
</feature>
<proteinExistence type="predicted"/>
<organism evidence="2">
    <name type="scientific">Streptomyces sp. R11</name>
    <dbReference type="NCBI Taxonomy" id="3238625"/>
    <lineage>
        <taxon>Bacteria</taxon>
        <taxon>Bacillati</taxon>
        <taxon>Actinomycetota</taxon>
        <taxon>Actinomycetes</taxon>
        <taxon>Kitasatosporales</taxon>
        <taxon>Streptomycetaceae</taxon>
        <taxon>Streptomyces</taxon>
    </lineage>
</organism>
<gene>
    <name evidence="2" type="ORF">AB5J55_35295</name>
</gene>
<dbReference type="EMBL" id="CP163432">
    <property type="protein sequence ID" value="XDQ14540.1"/>
    <property type="molecule type" value="Genomic_DNA"/>
</dbReference>
<dbReference type="RefSeq" id="WP_369274502.1">
    <property type="nucleotide sequence ID" value="NZ_CP163432.1"/>
</dbReference>
<keyword evidence="1" id="KW-1133">Transmembrane helix</keyword>
<sequence length="151" mass="16178">MPEPIAPLSEEAAEKEAHRLIHDAYRPTAYRDLAPVPQYGTAPPVAQPGRPPMSQRATDISGVMLAASVASVPLGGMTCLVLYTLDQVNPISLTIGASAPVALVLAIAALLRRAKGVLPEEHHHNYSGPVYQDQRNVQNKNVGAWVKNTNQ</sequence>
<keyword evidence="1" id="KW-0472">Membrane</keyword>
<evidence type="ECO:0000256" key="1">
    <source>
        <dbReference type="SAM" id="Phobius"/>
    </source>
</evidence>
<keyword evidence="1" id="KW-0812">Transmembrane</keyword>
<reference evidence="2" key="1">
    <citation type="submission" date="2024-07" db="EMBL/GenBank/DDBJ databases">
        <authorList>
            <person name="Yu S.T."/>
        </authorList>
    </citation>
    <scope>NUCLEOTIDE SEQUENCE</scope>
    <source>
        <strain evidence="2">R11</strain>
    </source>
</reference>
<dbReference type="AlphaFoldDB" id="A0AB39N9V0"/>
<accession>A0AB39N9V0</accession>
<feature type="transmembrane region" description="Helical" evidence="1">
    <location>
        <begin position="63"/>
        <end position="85"/>
    </location>
</feature>
<protein>
    <submittedName>
        <fullName evidence="2">Uncharacterized protein</fullName>
    </submittedName>
</protein>
<evidence type="ECO:0000313" key="2">
    <source>
        <dbReference type="EMBL" id="XDQ14540.1"/>
    </source>
</evidence>
<name>A0AB39N9V0_9ACTN</name>